<feature type="domain" description="Helicase ATP-binding" evidence="1">
    <location>
        <begin position="361"/>
        <end position="518"/>
    </location>
</feature>
<dbReference type="HOGENOM" id="CLU_009326_0_0_10"/>
<evidence type="ECO:0000259" key="1">
    <source>
        <dbReference type="PROSITE" id="PS51192"/>
    </source>
</evidence>
<dbReference type="CDD" id="cd18799">
    <property type="entry name" value="SF2_C_EcoAI-like"/>
    <property type="match status" value="1"/>
</dbReference>
<gene>
    <name evidence="2" type="ordered locus">PRU_2890</name>
</gene>
<organism evidence="2 3">
    <name type="scientific">Xylanibacter ruminicola (strain ATCC 19189 / DSM 19721 / CIP 105475 / JCM 8958 / 23)</name>
    <name type="common">Prevotella ruminicola</name>
    <dbReference type="NCBI Taxonomy" id="264731"/>
    <lineage>
        <taxon>Bacteria</taxon>
        <taxon>Pseudomonadati</taxon>
        <taxon>Bacteroidota</taxon>
        <taxon>Bacteroidia</taxon>
        <taxon>Bacteroidales</taxon>
        <taxon>Prevotellaceae</taxon>
        <taxon>Xylanibacter</taxon>
    </lineage>
</organism>
<dbReference type="Proteomes" id="UP000000927">
    <property type="component" value="Chromosome"/>
</dbReference>
<dbReference type="GO" id="GO:0016787">
    <property type="term" value="F:hydrolase activity"/>
    <property type="evidence" value="ECO:0007669"/>
    <property type="project" value="InterPro"/>
</dbReference>
<protein>
    <submittedName>
        <fullName evidence="2">Type I restriction-modification system, R subunit</fullName>
    </submittedName>
</protein>
<dbReference type="InterPro" id="IPR027417">
    <property type="entry name" value="P-loop_NTPase"/>
</dbReference>
<dbReference type="InterPro" id="IPR001650">
    <property type="entry name" value="Helicase_C-like"/>
</dbReference>
<keyword evidence="3" id="KW-1185">Reference proteome</keyword>
<evidence type="ECO:0000313" key="3">
    <source>
        <dbReference type="Proteomes" id="UP000000927"/>
    </source>
</evidence>
<evidence type="ECO:0000313" key="2">
    <source>
        <dbReference type="EMBL" id="ADE81531.1"/>
    </source>
</evidence>
<dbReference type="SMART" id="SM00487">
    <property type="entry name" value="DEXDc"/>
    <property type="match status" value="1"/>
</dbReference>
<dbReference type="InterPro" id="IPR025285">
    <property type="entry name" value="DUF4145"/>
</dbReference>
<dbReference type="GO" id="GO:0005524">
    <property type="term" value="F:ATP binding"/>
    <property type="evidence" value="ECO:0007669"/>
    <property type="project" value="InterPro"/>
</dbReference>
<dbReference type="eggNOG" id="COG4096">
    <property type="taxonomic scope" value="Bacteria"/>
</dbReference>
<sequence>MAKEPTMSLGSSKNFDYLKELPLFTTLYNQCDKAESCCKTDPDKSAMACRRSLEWTVDLIYRVQHWEVAPRATLFEKVKDSKFTDFINSRDLMQKLHFVRSVGNRAAHAGGVSKKDSEYAVIDIYYFVGDVLMLLGYIECYPKFDKALIPDKGTPVMVISATSEEIAKQQEEAAKTAKPVTTPASQVVVAHNPENLSEAETRKLYIDEMLREAGWEISETDNAIVSGKACIEIEVHGMPNASGIGYADYVLFDTNGMPLAVVEAKKTTVDPIVGKAQAELYAKCLEAKYGVKPVVYYTNGFETNIIDGLGYPARTIYGFHSRQDLQKLIQKRGRQDIIDMQAKDEIVNRPYQTRAVKRVCEHFNLKHRRALLVMATGTGKTRVSIAMVEVLLRNNWVKNVLFLADRTALVEQAFGKFNTYLPDETKCNLCDPLQGRNLDARILFSTYQTMINFIDIEEKTFSVGRFDLIIIDEAHRSVFGKYGAIFDYFDSLLVGLTATPREEIDRSTYRLLELEDGVPNDYYEYSEAVRDGHLVDFEALRYDSDILKHGIRYNDRTEEEKEQLDTIFEEEGTGERDIDNNEIFRYIYNTDTIDKVLQELMEKGLRVDSGENIGKTIIFAYNHKHAAKIAERFAVLYPQLGADYCEVIDYQETQKKYLLGEFEKVDHEPRIAVSVDMLDTGIDVPEILNLVFFKPVHSKIKFEQMKGRGTRLCENLLGPGKHKEKFLIFDFCNNFDYFDENPNGATTSRPVSLTERIFGMKSDMTLLLQREGNKDFERQLHSEMKHELWQQVDGLGFERILVRKNGAEIDPFRAEKYWDDLKEADIAVLKHTIGPLLVASGDEMAMMLDVMMYACELAYLRKVAMPSAVVEKLKQLCYFLKAKKSNIPQVREQMATLDEVMTDEFWQKATLEDMERVRKVLRELMRFAIDKNDNKTFDVDIKDIIDAPRVDTPKPQNVTYSQKVFDYLAEHRNDEVFQKIYNMEQLTIADVHELERIMWEELGSKEQYEEYCKRERKIYGGNVAALIRSLCGIDRAKAHQKFYEFIRSEQLTAIQEEYLDSILNYVCANGDMERRTLGQDPYREFNWQLAFGDNRAKVANYVDFMHHLIEGVIPYPKLDEETSLPMAAEE</sequence>
<dbReference type="STRING" id="264731.PRU_2890"/>
<dbReference type="Pfam" id="PF00271">
    <property type="entry name" value="Helicase_C"/>
    <property type="match status" value="1"/>
</dbReference>
<dbReference type="InterPro" id="IPR006935">
    <property type="entry name" value="Helicase/UvrB_N"/>
</dbReference>
<accession>D5EYU6</accession>
<dbReference type="Pfam" id="PF13643">
    <property type="entry name" value="DUF4145"/>
    <property type="match status" value="1"/>
</dbReference>
<dbReference type="Pfam" id="PF08463">
    <property type="entry name" value="EcoEI_R_C"/>
    <property type="match status" value="1"/>
</dbReference>
<dbReference type="GO" id="GO:0005829">
    <property type="term" value="C:cytosol"/>
    <property type="evidence" value="ECO:0007669"/>
    <property type="project" value="TreeGrafter"/>
</dbReference>
<dbReference type="InterPro" id="IPR013670">
    <property type="entry name" value="EcoEI_R_C_dom"/>
</dbReference>
<dbReference type="Gene3D" id="3.40.50.300">
    <property type="entry name" value="P-loop containing nucleotide triphosphate hydrolases"/>
    <property type="match status" value="2"/>
</dbReference>
<dbReference type="GeneID" id="31502419"/>
<dbReference type="InterPro" id="IPR014001">
    <property type="entry name" value="Helicase_ATP-bd"/>
</dbReference>
<dbReference type="GO" id="GO:0003677">
    <property type="term" value="F:DNA binding"/>
    <property type="evidence" value="ECO:0007669"/>
    <property type="project" value="InterPro"/>
</dbReference>
<dbReference type="SUPFAM" id="SSF52540">
    <property type="entry name" value="P-loop containing nucleoside triphosphate hydrolases"/>
    <property type="match status" value="1"/>
</dbReference>
<dbReference type="Pfam" id="PF04851">
    <property type="entry name" value="ResIII"/>
    <property type="match status" value="1"/>
</dbReference>
<dbReference type="PANTHER" id="PTHR47396">
    <property type="entry name" value="TYPE I RESTRICTION ENZYME ECOKI R PROTEIN"/>
    <property type="match status" value="1"/>
</dbReference>
<reference evidence="2 3" key="1">
    <citation type="journal article" date="2010" name="Microb. Ecol.">
        <title>Comparative genome analysis of Prevotella ruminicola and Prevotella bryantii: insights into their environmental niche.</title>
        <authorList>
            <consortium name="North American Consortium for Rumen Bacteria"/>
            <person name="Purushe J."/>
            <person name="Fouts D.E."/>
            <person name="Morrison M."/>
            <person name="White B.A."/>
            <person name="Mackie R.I."/>
            <person name="Coutinho P.M."/>
            <person name="Henrissat B."/>
            <person name="Nelson K.E."/>
        </authorList>
    </citation>
    <scope>NUCLEOTIDE SEQUENCE [LARGE SCALE GENOMIC DNA]</scope>
    <source>
        <strain evidence="3">ATCC 19189 / JCM 8958 / 23</strain>
    </source>
</reference>
<dbReference type="REBASE" id="25295">
    <property type="entry name" value="Pru23ORF2887P"/>
</dbReference>
<dbReference type="CDD" id="cd18032">
    <property type="entry name" value="DEXHc_RE_I_III_res"/>
    <property type="match status" value="1"/>
</dbReference>
<dbReference type="PANTHER" id="PTHR47396:SF1">
    <property type="entry name" value="ATP-DEPENDENT HELICASE IRC3-RELATED"/>
    <property type="match status" value="1"/>
</dbReference>
<dbReference type="PROSITE" id="PS51192">
    <property type="entry name" value="HELICASE_ATP_BIND_1"/>
    <property type="match status" value="1"/>
</dbReference>
<dbReference type="RefSeq" id="WP_013063518.1">
    <property type="nucleotide sequence ID" value="NC_014033.1"/>
</dbReference>
<dbReference type="EMBL" id="CP002006">
    <property type="protein sequence ID" value="ADE81531.1"/>
    <property type="molecule type" value="Genomic_DNA"/>
</dbReference>
<dbReference type="KEGG" id="pru:PRU_2890"/>
<dbReference type="AlphaFoldDB" id="D5EYU6"/>
<dbReference type="InterPro" id="IPR050742">
    <property type="entry name" value="Helicase_Restrict-Modif_Enz"/>
</dbReference>
<name>D5EYU6_XYLR2</name>
<dbReference type="GO" id="GO:0006304">
    <property type="term" value="P:DNA modification"/>
    <property type="evidence" value="ECO:0007669"/>
    <property type="project" value="InterPro"/>
</dbReference>
<proteinExistence type="predicted"/>
<dbReference type="Gene3D" id="3.90.1570.30">
    <property type="match status" value="1"/>
</dbReference>